<comment type="similarity">
    <text evidence="1">Belongs to the polysaccharide synthase family.</text>
</comment>
<dbReference type="InterPro" id="IPR036291">
    <property type="entry name" value="NAD(P)-bd_dom_sf"/>
</dbReference>
<gene>
    <name evidence="4" type="ORF">JJB74_01845</name>
</gene>
<evidence type="ECO:0000259" key="3">
    <source>
        <dbReference type="Pfam" id="PF02719"/>
    </source>
</evidence>
<comment type="caution">
    <text evidence="4">The sequence shown here is derived from an EMBL/GenBank/DDBJ whole genome shotgun (WGS) entry which is preliminary data.</text>
</comment>
<feature type="transmembrane region" description="Helical" evidence="2">
    <location>
        <begin position="112"/>
        <end position="130"/>
    </location>
</feature>
<organism evidence="4 5">
    <name type="scientific">Noviherbaspirillum pedocola</name>
    <dbReference type="NCBI Taxonomy" id="2801341"/>
    <lineage>
        <taxon>Bacteria</taxon>
        <taxon>Pseudomonadati</taxon>
        <taxon>Pseudomonadota</taxon>
        <taxon>Betaproteobacteria</taxon>
        <taxon>Burkholderiales</taxon>
        <taxon>Oxalobacteraceae</taxon>
        <taxon>Noviherbaspirillum</taxon>
    </lineage>
</organism>
<keyword evidence="2" id="KW-1133">Transmembrane helix</keyword>
<feature type="transmembrane region" description="Helical" evidence="2">
    <location>
        <begin position="79"/>
        <end position="100"/>
    </location>
</feature>
<accession>A0A934W5L6</accession>
<dbReference type="AlphaFoldDB" id="A0A934W5L6"/>
<dbReference type="Gene3D" id="3.40.50.720">
    <property type="entry name" value="NAD(P)-binding Rossmann-like Domain"/>
    <property type="match status" value="2"/>
</dbReference>
<feature type="transmembrane region" description="Helical" evidence="2">
    <location>
        <begin position="46"/>
        <end position="67"/>
    </location>
</feature>
<feature type="transmembrane region" description="Helical" evidence="2">
    <location>
        <begin position="14"/>
        <end position="34"/>
    </location>
</feature>
<reference evidence="4" key="1">
    <citation type="submission" date="2021-01" db="EMBL/GenBank/DDBJ databases">
        <title>Genome sequence of strain Noviherbaspirillum sp. DKR-6.</title>
        <authorList>
            <person name="Chaudhary D.K."/>
        </authorList>
    </citation>
    <scope>NUCLEOTIDE SEQUENCE</scope>
    <source>
        <strain evidence="4">DKR-6</strain>
    </source>
</reference>
<dbReference type="SUPFAM" id="SSF51735">
    <property type="entry name" value="NAD(P)-binding Rossmann-fold domains"/>
    <property type="match status" value="2"/>
</dbReference>
<keyword evidence="2" id="KW-0812">Transmembrane</keyword>
<dbReference type="Proteomes" id="UP000622890">
    <property type="component" value="Unassembled WGS sequence"/>
</dbReference>
<name>A0A934W5L6_9BURK</name>
<dbReference type="Pfam" id="PF02719">
    <property type="entry name" value="Polysacc_synt_2"/>
    <property type="match status" value="1"/>
</dbReference>
<proteinExistence type="inferred from homology"/>
<sequence>MKAILDLSRFKKQLLAACIDFCMLPLTFFFSIWLRYDHVDFSVVQHYWWLLLAAPLVSIPIFIRIGLYRAMIRFIDQKIVYVVVLGVSLSVLVLVTLSAFSVRMSALSRSVFAIYWISAILYMVAGRFIARGYFLRAMGPVGATRVAIYGAGDAGIQLASALRVTLDYALVAFIDDSREMRGATIAGTKVYRPDDLEWLVARRGIKEVLLAMPTLTRSQQKRILNRLEPLQVKTRVTPPMGSLLNGQLRLQDVRDIEIEDLLGRDPVAPDMNLISSCITDKAVLISGAGGSIGSELCRQIVRLKPARMLLLESSEYALYAIEQELRALCAETRAEVELLPFLGSVLDQEKCLRMLQTYAVDTVYHAAAYKHVPLVEHNPIEGIRNNVFGTLSLARAAMDAKVRRFVLISTDKAVRPTNVMGCTKRLAELILQAFAREQKHTRFCMVRFGNVLGSSGSVVPLFRNQIMAGGPITVTHPEITRYFMTISEAAQLVLQAGAMGEGGDVFVLDMGEPVRIMDLAKRMVHLSGLEVKSEATPHGTIEIRQIGLRPGEKLYEELLIGANAQGTEHPLILRAQEAELPWSALSEALNRLAQASERFAMDEVRELLLQTVVEYAPQCGIEDFLWTAAGQHVGRTGAVVRPLRPDHAARG</sequence>
<keyword evidence="2" id="KW-0472">Membrane</keyword>
<evidence type="ECO:0000313" key="5">
    <source>
        <dbReference type="Proteomes" id="UP000622890"/>
    </source>
</evidence>
<dbReference type="PANTHER" id="PTHR43318">
    <property type="entry name" value="UDP-N-ACETYLGLUCOSAMINE 4,6-DEHYDRATASE"/>
    <property type="match status" value="1"/>
</dbReference>
<dbReference type="PANTHER" id="PTHR43318:SF1">
    <property type="entry name" value="POLYSACCHARIDE BIOSYNTHESIS PROTEIN EPSC-RELATED"/>
    <property type="match status" value="1"/>
</dbReference>
<dbReference type="CDD" id="cd05237">
    <property type="entry name" value="UDP_invert_4-6DH_SDR_e"/>
    <property type="match status" value="1"/>
</dbReference>
<dbReference type="RefSeq" id="WP_200590115.1">
    <property type="nucleotide sequence ID" value="NZ_JAEPBG010000001.1"/>
</dbReference>
<keyword evidence="5" id="KW-1185">Reference proteome</keyword>
<dbReference type="Pfam" id="PF13727">
    <property type="entry name" value="CoA_binding_3"/>
    <property type="match status" value="1"/>
</dbReference>
<feature type="domain" description="Polysaccharide biosynthesis protein CapD-like" evidence="3">
    <location>
        <begin position="283"/>
        <end position="576"/>
    </location>
</feature>
<dbReference type="InterPro" id="IPR003869">
    <property type="entry name" value="Polysac_CapD-like"/>
</dbReference>
<evidence type="ECO:0000313" key="4">
    <source>
        <dbReference type="EMBL" id="MBK4733363.1"/>
    </source>
</evidence>
<dbReference type="InterPro" id="IPR051203">
    <property type="entry name" value="Polysaccharide_Synthase-Rel"/>
</dbReference>
<protein>
    <submittedName>
        <fullName evidence="4">Polysaccharide biosynthesis protein</fullName>
    </submittedName>
</protein>
<dbReference type="EMBL" id="JAEPBG010000001">
    <property type="protein sequence ID" value="MBK4733363.1"/>
    <property type="molecule type" value="Genomic_DNA"/>
</dbReference>
<evidence type="ECO:0000256" key="2">
    <source>
        <dbReference type="SAM" id="Phobius"/>
    </source>
</evidence>
<evidence type="ECO:0000256" key="1">
    <source>
        <dbReference type="ARBA" id="ARBA00007430"/>
    </source>
</evidence>